<protein>
    <submittedName>
        <fullName evidence="1">Uncharacterized protein</fullName>
    </submittedName>
</protein>
<dbReference type="AlphaFoldDB" id="A0A381Y260"/>
<gene>
    <name evidence="1" type="ORF">METZ01_LOCUS124003</name>
</gene>
<evidence type="ECO:0000313" key="1">
    <source>
        <dbReference type="EMBL" id="SVA71149.1"/>
    </source>
</evidence>
<reference evidence="1" key="1">
    <citation type="submission" date="2018-05" db="EMBL/GenBank/DDBJ databases">
        <authorList>
            <person name="Lanie J.A."/>
            <person name="Ng W.-L."/>
            <person name="Kazmierczak K.M."/>
            <person name="Andrzejewski T.M."/>
            <person name="Davidsen T.M."/>
            <person name="Wayne K.J."/>
            <person name="Tettelin H."/>
            <person name="Glass J.I."/>
            <person name="Rusch D."/>
            <person name="Podicherti R."/>
            <person name="Tsui H.-C.T."/>
            <person name="Winkler M.E."/>
        </authorList>
    </citation>
    <scope>NUCLEOTIDE SEQUENCE</scope>
</reference>
<accession>A0A381Y260</accession>
<proteinExistence type="predicted"/>
<sequence length="92" mass="10910">MFRVIIGIMILASHLAVGQSFGQNKVQYRNFNWSFITTPHFDIYYYGDGIDLAQFTAEKGEEAYEQISKHLRWTLRKRVPIIIYHSHNDFQQ</sequence>
<organism evidence="1">
    <name type="scientific">marine metagenome</name>
    <dbReference type="NCBI Taxonomy" id="408172"/>
    <lineage>
        <taxon>unclassified sequences</taxon>
        <taxon>metagenomes</taxon>
        <taxon>ecological metagenomes</taxon>
    </lineage>
</organism>
<feature type="non-terminal residue" evidence="1">
    <location>
        <position position="92"/>
    </location>
</feature>
<dbReference type="EMBL" id="UINC01017231">
    <property type="protein sequence ID" value="SVA71149.1"/>
    <property type="molecule type" value="Genomic_DNA"/>
</dbReference>
<name>A0A381Y260_9ZZZZ</name>